<keyword evidence="4 8" id="KW-0560">Oxidoreductase</keyword>
<keyword evidence="3 7" id="KW-0479">Metal-binding</keyword>
<evidence type="ECO:0000313" key="9">
    <source>
        <dbReference type="EMBL" id="ADN15584.1"/>
    </source>
</evidence>
<dbReference type="PROSITE" id="PS00086">
    <property type="entry name" value="CYTOCHROME_P450"/>
    <property type="match status" value="1"/>
</dbReference>
<evidence type="ECO:0000256" key="6">
    <source>
        <dbReference type="ARBA" id="ARBA00023033"/>
    </source>
</evidence>
<dbReference type="Pfam" id="PF00067">
    <property type="entry name" value="p450"/>
    <property type="match status" value="1"/>
</dbReference>
<reference evidence="10" key="1">
    <citation type="journal article" date="2011" name="MBio">
        <title>Novel metabolic attributes of the genus Cyanothece, comprising a group of unicellular nitrogen-fixing Cyanobacteria.</title>
        <authorList>
            <person name="Bandyopadhyay A."/>
            <person name="Elvitigala T."/>
            <person name="Welsh E."/>
            <person name="Stockel J."/>
            <person name="Liberton M."/>
            <person name="Min H."/>
            <person name="Sherman L.A."/>
            <person name="Pakrasi H.B."/>
        </authorList>
    </citation>
    <scope>NUCLEOTIDE SEQUENCE [LARGE SCALE GENOMIC DNA]</scope>
    <source>
        <strain evidence="10">PCC 7822</strain>
    </source>
</reference>
<proteinExistence type="inferred from homology"/>
<dbReference type="SUPFAM" id="SSF48264">
    <property type="entry name" value="Cytochrome P450"/>
    <property type="match status" value="1"/>
</dbReference>
<protein>
    <submittedName>
        <fullName evidence="9">Cytochrome P450</fullName>
    </submittedName>
</protein>
<evidence type="ECO:0000313" key="10">
    <source>
        <dbReference type="Proteomes" id="UP000008206"/>
    </source>
</evidence>
<dbReference type="OrthoDB" id="446280at2"/>
<dbReference type="InterPro" id="IPR050196">
    <property type="entry name" value="Cytochrome_P450_Monoox"/>
</dbReference>
<keyword evidence="10" id="KW-1185">Reference proteome</keyword>
<evidence type="ECO:0000256" key="8">
    <source>
        <dbReference type="RuleBase" id="RU000461"/>
    </source>
</evidence>
<name>E0UG83_GLOV7</name>
<dbReference type="PANTHER" id="PTHR24291">
    <property type="entry name" value="CYTOCHROME P450 FAMILY 4"/>
    <property type="match status" value="1"/>
</dbReference>
<organism evidence="9 10">
    <name type="scientific">Gloeothece verrucosa (strain PCC 7822)</name>
    <name type="common">Cyanothece sp. (strain PCC 7822)</name>
    <dbReference type="NCBI Taxonomy" id="497965"/>
    <lineage>
        <taxon>Bacteria</taxon>
        <taxon>Bacillati</taxon>
        <taxon>Cyanobacteriota</taxon>
        <taxon>Cyanophyceae</taxon>
        <taxon>Oscillatoriophycideae</taxon>
        <taxon>Chroococcales</taxon>
        <taxon>Aphanothecaceae</taxon>
        <taxon>Gloeothece</taxon>
        <taxon>Gloeothece verrucosa</taxon>
    </lineage>
</organism>
<dbReference type="GO" id="GO:0005506">
    <property type="term" value="F:iron ion binding"/>
    <property type="evidence" value="ECO:0007669"/>
    <property type="project" value="InterPro"/>
</dbReference>
<dbReference type="AlphaFoldDB" id="E0UG83"/>
<dbReference type="Proteomes" id="UP000008206">
    <property type="component" value="Chromosome"/>
</dbReference>
<dbReference type="GO" id="GO:0016705">
    <property type="term" value="F:oxidoreductase activity, acting on paired donors, with incorporation or reduction of molecular oxygen"/>
    <property type="evidence" value="ECO:0007669"/>
    <property type="project" value="InterPro"/>
</dbReference>
<dbReference type="RefSeq" id="WP_013323653.1">
    <property type="nucleotide sequence ID" value="NC_014501.1"/>
</dbReference>
<dbReference type="InterPro" id="IPR001128">
    <property type="entry name" value="Cyt_P450"/>
</dbReference>
<feature type="binding site" description="axial binding residue" evidence="7">
    <location>
        <position position="403"/>
    </location>
    <ligand>
        <name>heme</name>
        <dbReference type="ChEBI" id="CHEBI:30413"/>
    </ligand>
    <ligandPart>
        <name>Fe</name>
        <dbReference type="ChEBI" id="CHEBI:18248"/>
    </ligandPart>
</feature>
<dbReference type="InterPro" id="IPR002401">
    <property type="entry name" value="Cyt_P450_E_grp-I"/>
</dbReference>
<gene>
    <name evidence="9" type="ordered locus">Cyan7822_3646</name>
</gene>
<comment type="similarity">
    <text evidence="1 8">Belongs to the cytochrome P450 family.</text>
</comment>
<dbReference type="GO" id="GO:0004497">
    <property type="term" value="F:monooxygenase activity"/>
    <property type="evidence" value="ECO:0007669"/>
    <property type="project" value="UniProtKB-KW"/>
</dbReference>
<dbReference type="Gene3D" id="1.10.630.10">
    <property type="entry name" value="Cytochrome P450"/>
    <property type="match status" value="1"/>
</dbReference>
<evidence type="ECO:0000256" key="4">
    <source>
        <dbReference type="ARBA" id="ARBA00023002"/>
    </source>
</evidence>
<dbReference type="GO" id="GO:0020037">
    <property type="term" value="F:heme binding"/>
    <property type="evidence" value="ECO:0007669"/>
    <property type="project" value="InterPro"/>
</dbReference>
<dbReference type="eggNOG" id="COG2124">
    <property type="taxonomic scope" value="Bacteria"/>
</dbReference>
<comment type="cofactor">
    <cofactor evidence="7">
        <name>heme</name>
        <dbReference type="ChEBI" id="CHEBI:30413"/>
    </cofactor>
</comment>
<evidence type="ECO:0000256" key="5">
    <source>
        <dbReference type="ARBA" id="ARBA00023004"/>
    </source>
</evidence>
<accession>E0UG83</accession>
<dbReference type="InterPro" id="IPR036396">
    <property type="entry name" value="Cyt_P450_sf"/>
</dbReference>
<keyword evidence="6 8" id="KW-0503">Monooxygenase</keyword>
<keyword evidence="5 7" id="KW-0408">Iron</keyword>
<evidence type="ECO:0000256" key="2">
    <source>
        <dbReference type="ARBA" id="ARBA00022617"/>
    </source>
</evidence>
<evidence type="ECO:0000256" key="7">
    <source>
        <dbReference type="PIRSR" id="PIRSR602401-1"/>
    </source>
</evidence>
<dbReference type="PRINTS" id="PR00385">
    <property type="entry name" value="P450"/>
</dbReference>
<evidence type="ECO:0000256" key="1">
    <source>
        <dbReference type="ARBA" id="ARBA00010617"/>
    </source>
</evidence>
<dbReference type="STRING" id="497965.Cyan7822_3646"/>
<dbReference type="CDD" id="cd11053">
    <property type="entry name" value="CYP110-like"/>
    <property type="match status" value="1"/>
</dbReference>
<dbReference type="PRINTS" id="PR00463">
    <property type="entry name" value="EP450I"/>
</dbReference>
<dbReference type="HOGENOM" id="CLU_001570_5_1_3"/>
<dbReference type="KEGG" id="cyj:Cyan7822_3646"/>
<dbReference type="PANTHER" id="PTHR24291:SF50">
    <property type="entry name" value="BIFUNCTIONAL ALBAFLAVENONE MONOOXYGENASE_TERPENE SYNTHASE"/>
    <property type="match status" value="1"/>
</dbReference>
<evidence type="ECO:0000256" key="3">
    <source>
        <dbReference type="ARBA" id="ARBA00022723"/>
    </source>
</evidence>
<dbReference type="EMBL" id="CP002198">
    <property type="protein sequence ID" value="ADN15584.1"/>
    <property type="molecule type" value="Genomic_DNA"/>
</dbReference>
<keyword evidence="2 7" id="KW-0349">Heme</keyword>
<dbReference type="InterPro" id="IPR017972">
    <property type="entry name" value="Cyt_P450_CS"/>
</dbReference>
<sequence length="457" mass="52578">MTSVISTQAAAKLPDGPKIPAIIQTILALMDQFGSLERNYQKYGDIFYTPKSSLFPAFVALSDPKAVEKVLTANPRLFEVGKQSSLAVRVLLGDNSLVLLDGIEHQKRRKLLMPPFHGERMKSYGQTIVDVTKEVMAQWQEGKSFSIRDYTQQISLRVILRTVFGLDEGERYARLEKILTAWLNIFNSPFNAFFLFFPVLQKDFGAWTPWGQFVEQKRLIHEILQSEIERRRHNPDSLGEDILSLLLSVEDEEGQPMSDTEIKDELMTMLFAGHETTANTLAWAFYWIHYRPEIYQKLLAELNSLDENADFNAINKLPYLNAVVSETLRLYPVVPFLSRQLKEPFEIMGYQFEAGTALLPCIYLIHQREDIYPQPKQFKPERFLEKQFSPYEYLPFGGGHRRCLGYAFALFEMKLVLATVLSQVHLELPFQRPPKAIRRGITFAPSGGLKMRLKKQV</sequence>